<gene>
    <name evidence="3" type="ORF">CLV47_101305</name>
</gene>
<keyword evidence="4" id="KW-1185">Reference proteome</keyword>
<dbReference type="NCBIfam" id="NF009125">
    <property type="entry name" value="PRK12478.1"/>
    <property type="match status" value="1"/>
</dbReference>
<proteinExistence type="inferred from homology"/>
<dbReference type="PANTHER" id="PTHR43802:SF1">
    <property type="entry name" value="IP11341P-RELATED"/>
    <property type="match status" value="1"/>
</dbReference>
<sequence>MYETILYSVSDAVATITLNRPERLNTIVPPMPDEFQSAIVEATRDTNVKVVVVRGAGRSFCAGYDFGGGFHHWDDQMNTDGAWDPGKDFVMATTPSESPTQKFMSMWRCPKPVIVQVHGWCVGGGSESALCGDIVIASDDARIGTPYARMWGAHLSGMWIYRLGLAKAKEYALTGKAVSGKEAAEIGLINKSVPFAQLEEEVARQAAQLASIPVSQLSAMKLVVNQAYENVGLASTQTLGPILDGLMRNTPDARRFITIAEQQGVAAVVAQRDGPFGDYSAAPKDQQPDPGNVIIP</sequence>
<dbReference type="GO" id="GO:0003824">
    <property type="term" value="F:catalytic activity"/>
    <property type="evidence" value="ECO:0007669"/>
    <property type="project" value="UniProtKB-ARBA"/>
</dbReference>
<evidence type="ECO:0000313" key="3">
    <source>
        <dbReference type="EMBL" id="PRZ44180.1"/>
    </source>
</evidence>
<feature type="region of interest" description="Disordered" evidence="2">
    <location>
        <begin position="276"/>
        <end position="296"/>
    </location>
</feature>
<protein>
    <submittedName>
        <fullName evidence="3">Enoyl-CoA hydratase</fullName>
    </submittedName>
</protein>
<dbReference type="InterPro" id="IPR001753">
    <property type="entry name" value="Enoyl-CoA_hydra/iso"/>
</dbReference>
<dbReference type="CDD" id="cd06558">
    <property type="entry name" value="crotonase-like"/>
    <property type="match status" value="1"/>
</dbReference>
<evidence type="ECO:0000256" key="2">
    <source>
        <dbReference type="SAM" id="MobiDB-lite"/>
    </source>
</evidence>
<organism evidence="3 4">
    <name type="scientific">Antricoccus suffuscus</name>
    <dbReference type="NCBI Taxonomy" id="1629062"/>
    <lineage>
        <taxon>Bacteria</taxon>
        <taxon>Bacillati</taxon>
        <taxon>Actinomycetota</taxon>
        <taxon>Actinomycetes</taxon>
        <taxon>Geodermatophilales</taxon>
        <taxon>Antricoccaceae</taxon>
        <taxon>Antricoccus</taxon>
    </lineage>
</organism>
<dbReference type="Gene3D" id="3.90.226.10">
    <property type="entry name" value="2-enoyl-CoA Hydratase, Chain A, domain 1"/>
    <property type="match status" value="1"/>
</dbReference>
<comment type="caution">
    <text evidence="3">The sequence shown here is derived from an EMBL/GenBank/DDBJ whole genome shotgun (WGS) entry which is preliminary data.</text>
</comment>
<dbReference type="Pfam" id="PF00378">
    <property type="entry name" value="ECH_1"/>
    <property type="match status" value="1"/>
</dbReference>
<dbReference type="EMBL" id="PVUE01000001">
    <property type="protein sequence ID" value="PRZ44180.1"/>
    <property type="molecule type" value="Genomic_DNA"/>
</dbReference>
<dbReference type="PANTHER" id="PTHR43802">
    <property type="entry name" value="ENOYL-COA HYDRATASE"/>
    <property type="match status" value="1"/>
</dbReference>
<dbReference type="NCBIfam" id="NF006128">
    <property type="entry name" value="PRK08272.1"/>
    <property type="match status" value="1"/>
</dbReference>
<dbReference type="AlphaFoldDB" id="A0A2T1A6G0"/>
<dbReference type="FunFam" id="3.90.226.10:FF:000094">
    <property type="entry name" value="Enoyl-CoA hydratase EchA2"/>
    <property type="match status" value="1"/>
</dbReference>
<dbReference type="Proteomes" id="UP000237752">
    <property type="component" value="Unassembled WGS sequence"/>
</dbReference>
<dbReference type="InterPro" id="IPR029045">
    <property type="entry name" value="ClpP/crotonase-like_dom_sf"/>
</dbReference>
<dbReference type="SUPFAM" id="SSF52096">
    <property type="entry name" value="ClpP/crotonase"/>
    <property type="match status" value="1"/>
</dbReference>
<evidence type="ECO:0000313" key="4">
    <source>
        <dbReference type="Proteomes" id="UP000237752"/>
    </source>
</evidence>
<comment type="similarity">
    <text evidence="1">Belongs to the enoyl-CoA hydratase/isomerase family.</text>
</comment>
<name>A0A2T1A6G0_9ACTN</name>
<reference evidence="3 4" key="1">
    <citation type="submission" date="2018-03" db="EMBL/GenBank/DDBJ databases">
        <title>Genomic Encyclopedia of Archaeal and Bacterial Type Strains, Phase II (KMG-II): from individual species to whole genera.</title>
        <authorList>
            <person name="Goeker M."/>
        </authorList>
    </citation>
    <scope>NUCLEOTIDE SEQUENCE [LARGE SCALE GENOMIC DNA]</scope>
    <source>
        <strain evidence="3 4">DSM 100065</strain>
    </source>
</reference>
<accession>A0A2T1A6G0</accession>
<evidence type="ECO:0000256" key="1">
    <source>
        <dbReference type="ARBA" id="ARBA00005254"/>
    </source>
</evidence>
<dbReference type="RefSeq" id="WP_202862318.1">
    <property type="nucleotide sequence ID" value="NZ_PVUE01000001.1"/>
</dbReference>